<sequence>MWTFPCLHLPSLTDSLPSFFFLKIDFRKDTGALTDSGSLSDSVASFANLSASSFPSFFHLSFVPKNVYKLIRDKVLADISRCCASTSWVSCRLDTRLIVH</sequence>
<name>A0A4Y2FX32_ARAVE</name>
<comment type="caution">
    <text evidence="1">The sequence shown here is derived from an EMBL/GenBank/DDBJ whole genome shotgun (WGS) entry which is preliminary data.</text>
</comment>
<dbReference type="AlphaFoldDB" id="A0A4Y2FX32"/>
<keyword evidence="2" id="KW-1185">Reference proteome</keyword>
<dbReference type="EMBL" id="BGPR01001121">
    <property type="protein sequence ID" value="GBM46050.1"/>
    <property type="molecule type" value="Genomic_DNA"/>
</dbReference>
<organism evidence="1 2">
    <name type="scientific">Araneus ventricosus</name>
    <name type="common">Orbweaver spider</name>
    <name type="synonym">Epeira ventricosa</name>
    <dbReference type="NCBI Taxonomy" id="182803"/>
    <lineage>
        <taxon>Eukaryota</taxon>
        <taxon>Metazoa</taxon>
        <taxon>Ecdysozoa</taxon>
        <taxon>Arthropoda</taxon>
        <taxon>Chelicerata</taxon>
        <taxon>Arachnida</taxon>
        <taxon>Araneae</taxon>
        <taxon>Araneomorphae</taxon>
        <taxon>Entelegynae</taxon>
        <taxon>Araneoidea</taxon>
        <taxon>Araneidae</taxon>
        <taxon>Araneus</taxon>
    </lineage>
</organism>
<dbReference type="Proteomes" id="UP000499080">
    <property type="component" value="Unassembled WGS sequence"/>
</dbReference>
<protein>
    <submittedName>
        <fullName evidence="1">Uncharacterized protein</fullName>
    </submittedName>
</protein>
<evidence type="ECO:0000313" key="2">
    <source>
        <dbReference type="Proteomes" id="UP000499080"/>
    </source>
</evidence>
<evidence type="ECO:0000313" key="1">
    <source>
        <dbReference type="EMBL" id="GBM46050.1"/>
    </source>
</evidence>
<proteinExistence type="predicted"/>
<reference evidence="1 2" key="1">
    <citation type="journal article" date="2019" name="Sci. Rep.">
        <title>Orb-weaving spider Araneus ventricosus genome elucidates the spidroin gene catalogue.</title>
        <authorList>
            <person name="Kono N."/>
            <person name="Nakamura H."/>
            <person name="Ohtoshi R."/>
            <person name="Moran D.A.P."/>
            <person name="Shinohara A."/>
            <person name="Yoshida Y."/>
            <person name="Fujiwara M."/>
            <person name="Mori M."/>
            <person name="Tomita M."/>
            <person name="Arakawa K."/>
        </authorList>
    </citation>
    <scope>NUCLEOTIDE SEQUENCE [LARGE SCALE GENOMIC DNA]</scope>
</reference>
<gene>
    <name evidence="1" type="ORF">AVEN_164061_1</name>
</gene>
<accession>A0A4Y2FX32</accession>